<evidence type="ECO:0000256" key="1">
    <source>
        <dbReference type="SAM" id="MobiDB-lite"/>
    </source>
</evidence>
<dbReference type="InterPro" id="IPR046235">
    <property type="entry name" value="DUF6268"/>
</dbReference>
<gene>
    <name evidence="4" type="ORF">Pla144_10110</name>
</gene>
<reference evidence="4 5" key="1">
    <citation type="submission" date="2019-02" db="EMBL/GenBank/DDBJ databases">
        <title>Deep-cultivation of Planctomycetes and their phenomic and genomic characterization uncovers novel biology.</title>
        <authorList>
            <person name="Wiegand S."/>
            <person name="Jogler M."/>
            <person name="Boedeker C."/>
            <person name="Pinto D."/>
            <person name="Vollmers J."/>
            <person name="Rivas-Marin E."/>
            <person name="Kohn T."/>
            <person name="Peeters S.H."/>
            <person name="Heuer A."/>
            <person name="Rast P."/>
            <person name="Oberbeckmann S."/>
            <person name="Bunk B."/>
            <person name="Jeske O."/>
            <person name="Meyerdierks A."/>
            <person name="Storesund J.E."/>
            <person name="Kallscheuer N."/>
            <person name="Luecker S."/>
            <person name="Lage O.M."/>
            <person name="Pohl T."/>
            <person name="Merkel B.J."/>
            <person name="Hornburger P."/>
            <person name="Mueller R.-W."/>
            <person name="Bruemmer F."/>
            <person name="Labrenz M."/>
            <person name="Spormann A.M."/>
            <person name="Op Den Camp H."/>
            <person name="Overmann J."/>
            <person name="Amann R."/>
            <person name="Jetten M.S.M."/>
            <person name="Mascher T."/>
            <person name="Medema M.H."/>
            <person name="Devos D.P."/>
            <person name="Kaster A.-K."/>
            <person name="Ovreas L."/>
            <person name="Rohde M."/>
            <person name="Galperin M.Y."/>
            <person name="Jogler C."/>
        </authorList>
    </citation>
    <scope>NUCLEOTIDE SEQUENCE [LARGE SCALE GENOMIC DNA]</scope>
    <source>
        <strain evidence="4 5">Pla144</strain>
    </source>
</reference>
<sequence precursor="true">MHRWQIAPILLTAMTSLMGYPTIAAQTAIASDATVSFELSSSIDLESAAEISPVLAESAESRPGPPGGDRSPVSSRAYWFPVQNLRSQPGDWSQAGTELNLAAPLSLKPGNIWLATGNVEYMSINTMAVLPDSQLPVPGELWNIGLGVMNFRELDNGWDSGTIISIGSASDRPFAALRDMTATAIAFVEIPHGERDAWNLSLFYSPTSQLPYPLPGVAYVWRPSETFTANIGVPFSLNYQPTKTFTLTASYFPLTNFDVLAKWQLNDYWSLYSSYRVVNETYWLDERLDKNQRFYLFDQRVSLGARRKLFAGLSLDVWGGYVFDREVFQSESFSDNRQDEISIDPGFLGVVQLSWSR</sequence>
<name>A0A5C6D267_9BACT</name>
<accession>A0A5C6D267</accession>
<dbReference type="Pfam" id="PF19783">
    <property type="entry name" value="DUF6268"/>
    <property type="match status" value="1"/>
</dbReference>
<dbReference type="Proteomes" id="UP000318437">
    <property type="component" value="Unassembled WGS sequence"/>
</dbReference>
<feature type="domain" description="DUF6268" evidence="3">
    <location>
        <begin position="111"/>
        <end position="330"/>
    </location>
</feature>
<feature type="region of interest" description="Disordered" evidence="1">
    <location>
        <begin position="54"/>
        <end position="73"/>
    </location>
</feature>
<comment type="caution">
    <text evidence="4">The sequence shown here is derived from an EMBL/GenBank/DDBJ whole genome shotgun (WGS) entry which is preliminary data.</text>
</comment>
<dbReference type="AlphaFoldDB" id="A0A5C6D267"/>
<evidence type="ECO:0000256" key="2">
    <source>
        <dbReference type="SAM" id="SignalP"/>
    </source>
</evidence>
<organism evidence="4 5">
    <name type="scientific">Bythopirellula polymerisocia</name>
    <dbReference type="NCBI Taxonomy" id="2528003"/>
    <lineage>
        <taxon>Bacteria</taxon>
        <taxon>Pseudomonadati</taxon>
        <taxon>Planctomycetota</taxon>
        <taxon>Planctomycetia</taxon>
        <taxon>Pirellulales</taxon>
        <taxon>Lacipirellulaceae</taxon>
        <taxon>Bythopirellula</taxon>
    </lineage>
</organism>
<dbReference type="SUPFAM" id="SSF56935">
    <property type="entry name" value="Porins"/>
    <property type="match status" value="1"/>
</dbReference>
<dbReference type="OrthoDB" id="212671at2"/>
<evidence type="ECO:0000313" key="4">
    <source>
        <dbReference type="EMBL" id="TWU30225.1"/>
    </source>
</evidence>
<protein>
    <recommendedName>
        <fullName evidence="3">DUF6268 domain-containing protein</fullName>
    </recommendedName>
</protein>
<proteinExistence type="predicted"/>
<evidence type="ECO:0000313" key="5">
    <source>
        <dbReference type="Proteomes" id="UP000318437"/>
    </source>
</evidence>
<dbReference type="RefSeq" id="WP_146448256.1">
    <property type="nucleotide sequence ID" value="NZ_SJPS01000001.1"/>
</dbReference>
<keyword evidence="2" id="KW-0732">Signal</keyword>
<feature type="chain" id="PRO_5022665099" description="DUF6268 domain-containing protein" evidence="2">
    <location>
        <begin position="25"/>
        <end position="357"/>
    </location>
</feature>
<feature type="signal peptide" evidence="2">
    <location>
        <begin position="1"/>
        <end position="24"/>
    </location>
</feature>
<dbReference type="EMBL" id="SJPS01000001">
    <property type="protein sequence ID" value="TWU30225.1"/>
    <property type="molecule type" value="Genomic_DNA"/>
</dbReference>
<evidence type="ECO:0000259" key="3">
    <source>
        <dbReference type="Pfam" id="PF19783"/>
    </source>
</evidence>
<keyword evidence="5" id="KW-1185">Reference proteome</keyword>